<proteinExistence type="predicted"/>
<dbReference type="InterPro" id="IPR036869">
    <property type="entry name" value="J_dom_sf"/>
</dbReference>
<accession>A0A4Z1HD89</accession>
<name>A0A4Z1HD89_9HELO</name>
<feature type="domain" description="J" evidence="2">
    <location>
        <begin position="113"/>
        <end position="181"/>
    </location>
</feature>
<protein>
    <recommendedName>
        <fullName evidence="2">J domain-containing protein</fullName>
    </recommendedName>
</protein>
<dbReference type="SMART" id="SM00271">
    <property type="entry name" value="DnaJ"/>
    <property type="match status" value="1"/>
</dbReference>
<dbReference type="Proteomes" id="UP000297527">
    <property type="component" value="Unassembled WGS sequence"/>
</dbReference>
<feature type="compositionally biased region" description="Basic and acidic residues" evidence="1">
    <location>
        <begin position="317"/>
        <end position="327"/>
    </location>
</feature>
<feature type="compositionally biased region" description="Basic residues" evidence="1">
    <location>
        <begin position="189"/>
        <end position="200"/>
    </location>
</feature>
<dbReference type="OrthoDB" id="442087at2759"/>
<dbReference type="SUPFAM" id="SSF46565">
    <property type="entry name" value="Chaperone J-domain"/>
    <property type="match status" value="1"/>
</dbReference>
<feature type="compositionally biased region" description="Low complexity" evidence="1">
    <location>
        <begin position="246"/>
        <end position="257"/>
    </location>
</feature>
<gene>
    <name evidence="3" type="ORF">BCON_0295g00010</name>
</gene>
<dbReference type="EMBL" id="PQXN01000294">
    <property type="protein sequence ID" value="TGO47066.1"/>
    <property type="molecule type" value="Genomic_DNA"/>
</dbReference>
<dbReference type="CDD" id="cd06257">
    <property type="entry name" value="DnaJ"/>
    <property type="match status" value="1"/>
</dbReference>
<sequence>MPGEGSMSRDMRPLEVFAIPRVTGPELPSNPGEYFPHLTFTPSRLQLHYSSLPKSQIRANQDHFPEMPTNKFSFFFNKKTTTRTKQPTSPDRKEELVAFAQQTNKMAPVITHNYYLTLGVARGATTEEITRAYKEILKVSHPDKWVGDATSDSYLRFSQAVCEAKDGLLNKHIREKLNKMLDDGTLLPHHQKPVQPKRKPITPAVTPPKPSSVYPSFSPEHAKVYVGGGITPTKRKREDEEGERLFFTPPTKPATPFDNDSRRKKTFQSNKATTEHGPKSAPNEHGQKKKYPMSFEEFMAEHLDGAKSAGRPAPKKPTNEPRVEPKKPIRKPIWWGTDSEADEDEETIDHDPSDQDPSDIDTSGVNKEIIYFGEKPKHITPFSALSNKTSLFNYATNM</sequence>
<evidence type="ECO:0000256" key="1">
    <source>
        <dbReference type="SAM" id="MobiDB-lite"/>
    </source>
</evidence>
<dbReference type="Gene3D" id="1.10.287.110">
    <property type="entry name" value="DnaJ domain"/>
    <property type="match status" value="1"/>
</dbReference>
<feature type="region of interest" description="Disordered" evidence="1">
    <location>
        <begin position="306"/>
        <end position="367"/>
    </location>
</feature>
<evidence type="ECO:0000313" key="4">
    <source>
        <dbReference type="Proteomes" id="UP000297527"/>
    </source>
</evidence>
<reference evidence="3 4" key="1">
    <citation type="submission" date="2017-12" db="EMBL/GenBank/DDBJ databases">
        <title>Comparative genomics of Botrytis spp.</title>
        <authorList>
            <person name="Valero-Jimenez C.A."/>
            <person name="Tapia P."/>
            <person name="Veloso J."/>
            <person name="Silva-Moreno E."/>
            <person name="Staats M."/>
            <person name="Valdes J.H."/>
            <person name="Van Kan J.A.L."/>
        </authorList>
    </citation>
    <scope>NUCLEOTIDE SEQUENCE [LARGE SCALE GENOMIC DNA]</scope>
    <source>
        <strain evidence="3 4">MUCL11595</strain>
    </source>
</reference>
<organism evidence="3 4">
    <name type="scientific">Botryotinia convoluta</name>
    <dbReference type="NCBI Taxonomy" id="54673"/>
    <lineage>
        <taxon>Eukaryota</taxon>
        <taxon>Fungi</taxon>
        <taxon>Dikarya</taxon>
        <taxon>Ascomycota</taxon>
        <taxon>Pezizomycotina</taxon>
        <taxon>Leotiomycetes</taxon>
        <taxon>Helotiales</taxon>
        <taxon>Sclerotiniaceae</taxon>
        <taxon>Botryotinia</taxon>
    </lineage>
</organism>
<comment type="caution">
    <text evidence="3">The sequence shown here is derived from an EMBL/GenBank/DDBJ whole genome shotgun (WGS) entry which is preliminary data.</text>
</comment>
<dbReference type="InterPro" id="IPR001623">
    <property type="entry name" value="DnaJ_domain"/>
</dbReference>
<evidence type="ECO:0000259" key="2">
    <source>
        <dbReference type="PROSITE" id="PS50076"/>
    </source>
</evidence>
<dbReference type="AlphaFoldDB" id="A0A4Z1HD89"/>
<keyword evidence="4" id="KW-1185">Reference proteome</keyword>
<feature type="region of interest" description="Disordered" evidence="1">
    <location>
        <begin position="184"/>
        <end position="288"/>
    </location>
</feature>
<dbReference type="PROSITE" id="PS50076">
    <property type="entry name" value="DNAJ_2"/>
    <property type="match status" value="1"/>
</dbReference>
<dbReference type="Pfam" id="PF00226">
    <property type="entry name" value="DnaJ"/>
    <property type="match status" value="1"/>
</dbReference>
<evidence type="ECO:0000313" key="3">
    <source>
        <dbReference type="EMBL" id="TGO47066.1"/>
    </source>
</evidence>
<feature type="compositionally biased region" description="Acidic residues" evidence="1">
    <location>
        <begin position="339"/>
        <end position="359"/>
    </location>
</feature>